<organism evidence="1 2">
    <name type="scientific">Symbiochloris irregularis</name>
    <dbReference type="NCBI Taxonomy" id="706552"/>
    <lineage>
        <taxon>Eukaryota</taxon>
        <taxon>Viridiplantae</taxon>
        <taxon>Chlorophyta</taxon>
        <taxon>core chlorophytes</taxon>
        <taxon>Trebouxiophyceae</taxon>
        <taxon>Trebouxiales</taxon>
        <taxon>Trebouxiaceae</taxon>
        <taxon>Symbiochloris</taxon>
    </lineage>
</organism>
<name>A0AAW1NTM4_9CHLO</name>
<proteinExistence type="predicted"/>
<evidence type="ECO:0000313" key="2">
    <source>
        <dbReference type="Proteomes" id="UP001465755"/>
    </source>
</evidence>
<dbReference type="Proteomes" id="UP001465755">
    <property type="component" value="Unassembled WGS sequence"/>
</dbReference>
<comment type="caution">
    <text evidence="1">The sequence shown here is derived from an EMBL/GenBank/DDBJ whole genome shotgun (WGS) entry which is preliminary data.</text>
</comment>
<dbReference type="EMBL" id="JALJOQ010000113">
    <property type="protein sequence ID" value="KAK9796698.1"/>
    <property type="molecule type" value="Genomic_DNA"/>
</dbReference>
<protein>
    <submittedName>
        <fullName evidence="1">Uncharacterized protein</fullName>
    </submittedName>
</protein>
<sequence length="81" mass="9223">MRELTYRQESLWSETASAFLPPEHPSLSGLGRKAVQDIMQRRRRARHNVLHGQPDQKLTVKERSVAPQDEVCQMGFPPGNA</sequence>
<dbReference type="AlphaFoldDB" id="A0AAW1NTM4"/>
<reference evidence="1 2" key="1">
    <citation type="journal article" date="2024" name="Nat. Commun.">
        <title>Phylogenomics reveals the evolutionary origins of lichenization in chlorophyte algae.</title>
        <authorList>
            <person name="Puginier C."/>
            <person name="Libourel C."/>
            <person name="Otte J."/>
            <person name="Skaloud P."/>
            <person name="Haon M."/>
            <person name="Grisel S."/>
            <person name="Petersen M."/>
            <person name="Berrin J.G."/>
            <person name="Delaux P.M."/>
            <person name="Dal Grande F."/>
            <person name="Keller J."/>
        </authorList>
    </citation>
    <scope>NUCLEOTIDE SEQUENCE [LARGE SCALE GENOMIC DNA]</scope>
    <source>
        <strain evidence="1 2">SAG 2036</strain>
    </source>
</reference>
<gene>
    <name evidence="1" type="ORF">WJX73_003646</name>
</gene>
<accession>A0AAW1NTM4</accession>
<evidence type="ECO:0000313" key="1">
    <source>
        <dbReference type="EMBL" id="KAK9796698.1"/>
    </source>
</evidence>
<keyword evidence="2" id="KW-1185">Reference proteome</keyword>